<organism evidence="7 8">
    <name type="scientific">Photobacterium lutimaris</name>
    <dbReference type="NCBI Taxonomy" id="388278"/>
    <lineage>
        <taxon>Bacteria</taxon>
        <taxon>Pseudomonadati</taxon>
        <taxon>Pseudomonadota</taxon>
        <taxon>Gammaproteobacteria</taxon>
        <taxon>Vibrionales</taxon>
        <taxon>Vibrionaceae</taxon>
        <taxon>Photobacterium</taxon>
    </lineage>
</organism>
<dbReference type="InterPro" id="IPR011583">
    <property type="entry name" value="Chitinase_II/V-like_cat"/>
</dbReference>
<evidence type="ECO:0000256" key="3">
    <source>
        <dbReference type="ARBA" id="ARBA00023024"/>
    </source>
</evidence>
<feature type="chain" id="PRO_5015530567" description="chitinase" evidence="5">
    <location>
        <begin position="29"/>
        <end position="438"/>
    </location>
</feature>
<evidence type="ECO:0000313" key="7">
    <source>
        <dbReference type="EMBL" id="PSU34821.1"/>
    </source>
</evidence>
<dbReference type="GO" id="GO:0000272">
    <property type="term" value="P:polysaccharide catabolic process"/>
    <property type="evidence" value="ECO:0007669"/>
    <property type="project" value="UniProtKB-KW"/>
</dbReference>
<dbReference type="InterPro" id="IPR001223">
    <property type="entry name" value="Glyco_hydro18_cat"/>
</dbReference>
<dbReference type="SMART" id="SM00636">
    <property type="entry name" value="Glyco_18"/>
    <property type="match status" value="1"/>
</dbReference>
<dbReference type="PANTHER" id="PTHR11177">
    <property type="entry name" value="CHITINASE"/>
    <property type="match status" value="1"/>
</dbReference>
<dbReference type="GO" id="GO:0008843">
    <property type="term" value="F:endochitinase activity"/>
    <property type="evidence" value="ECO:0007669"/>
    <property type="project" value="UniProtKB-EC"/>
</dbReference>
<keyword evidence="5" id="KW-0732">Signal</keyword>
<dbReference type="RefSeq" id="WP_107348146.1">
    <property type="nucleotide sequence ID" value="NZ_PYMH01000002.1"/>
</dbReference>
<dbReference type="InterPro" id="IPR029070">
    <property type="entry name" value="Chitinase_insertion_sf"/>
</dbReference>
<dbReference type="EC" id="3.2.1.14" evidence="2"/>
<dbReference type="Proteomes" id="UP000241222">
    <property type="component" value="Unassembled WGS sequence"/>
</dbReference>
<comment type="catalytic activity">
    <reaction evidence="1">
        <text>Random endo-hydrolysis of N-acetyl-beta-D-glucosaminide (1-&gt;4)-beta-linkages in chitin and chitodextrins.</text>
        <dbReference type="EC" id="3.2.1.14"/>
    </reaction>
</comment>
<dbReference type="PROSITE" id="PS51910">
    <property type="entry name" value="GH18_2"/>
    <property type="match status" value="1"/>
</dbReference>
<feature type="domain" description="GH18" evidence="6">
    <location>
        <begin position="31"/>
        <end position="436"/>
    </location>
</feature>
<accession>A0A2T3J165</accession>
<dbReference type="Pfam" id="PF00704">
    <property type="entry name" value="Glyco_hydro_18"/>
    <property type="match status" value="1"/>
</dbReference>
<sequence length="438" mass="48877">MAKSGFRCILKRSLIAFCVLAQSSFSLAHVPQLVLYYPDWQIYQKASPVLSELAIDNATHLVYAFLAVCGPVTHSSENIQQLMEKRCAGKPIGHVVVLDEHAALKANLRGNTSHQTYYRGNFGQLKYLKEQNPDLTIIASIGGWTLSEPFHTVTANQQYQANMIRSIRALLKKYPFFGGVQINWEYPGGYGLSGLGLNERESEKQGYTQLLHGVRAELDKLGNEMLSSYELSITYNASQKHRGSIDWPKVSPLLSTVYLMSYDYHGPWRNIVGHHTNLHETPLTPEGLSVSSQVQHLLEQSIPATKILIGSPFYGRGWKGVDNVSENNLEALTAKEIDGLSSSLTESGFIRYNDLSQHFLGNEENGFVYFYDQQAEAAVLYNPASKDYITFESPRSAKAKATYVNQQQLGGMFIWEVTADHQNQLLDAISSGLESSPQ</sequence>
<dbReference type="GO" id="GO:0006032">
    <property type="term" value="P:chitin catabolic process"/>
    <property type="evidence" value="ECO:0007669"/>
    <property type="project" value="UniProtKB-KW"/>
</dbReference>
<keyword evidence="4" id="KW-0119">Carbohydrate metabolism</keyword>
<comment type="caution">
    <text evidence="7">The sequence shown here is derived from an EMBL/GenBank/DDBJ whole genome shotgun (WGS) entry which is preliminary data.</text>
</comment>
<dbReference type="SUPFAM" id="SSF54556">
    <property type="entry name" value="Chitinase insertion domain"/>
    <property type="match status" value="1"/>
</dbReference>
<dbReference type="AlphaFoldDB" id="A0A2T3J165"/>
<dbReference type="EMBL" id="PYMH01000002">
    <property type="protein sequence ID" value="PSU34821.1"/>
    <property type="molecule type" value="Genomic_DNA"/>
</dbReference>
<dbReference type="OrthoDB" id="9775889at2"/>
<dbReference type="InterPro" id="IPR050314">
    <property type="entry name" value="Glycosyl_Hydrlase_18"/>
</dbReference>
<evidence type="ECO:0000256" key="2">
    <source>
        <dbReference type="ARBA" id="ARBA00012729"/>
    </source>
</evidence>
<evidence type="ECO:0000256" key="5">
    <source>
        <dbReference type="SAM" id="SignalP"/>
    </source>
</evidence>
<dbReference type="Gene3D" id="3.10.50.10">
    <property type="match status" value="1"/>
</dbReference>
<dbReference type="CDD" id="cd06548">
    <property type="entry name" value="GH18_chitinase"/>
    <property type="match status" value="1"/>
</dbReference>
<evidence type="ECO:0000256" key="1">
    <source>
        <dbReference type="ARBA" id="ARBA00000822"/>
    </source>
</evidence>
<protein>
    <recommendedName>
        <fullName evidence="2">chitinase</fullName>
        <ecNumber evidence="2">3.2.1.14</ecNumber>
    </recommendedName>
</protein>
<dbReference type="GO" id="GO:0008061">
    <property type="term" value="F:chitin binding"/>
    <property type="evidence" value="ECO:0007669"/>
    <property type="project" value="InterPro"/>
</dbReference>
<name>A0A2T3J165_9GAMM</name>
<evidence type="ECO:0000259" key="6">
    <source>
        <dbReference type="PROSITE" id="PS51910"/>
    </source>
</evidence>
<dbReference type="SUPFAM" id="SSF51445">
    <property type="entry name" value="(Trans)glycosidases"/>
    <property type="match status" value="1"/>
</dbReference>
<keyword evidence="4" id="KW-0624">Polysaccharide degradation</keyword>
<dbReference type="Gene3D" id="3.20.20.80">
    <property type="entry name" value="Glycosidases"/>
    <property type="match status" value="1"/>
</dbReference>
<gene>
    <name evidence="7" type="ORF">C9I99_06955</name>
</gene>
<keyword evidence="3" id="KW-0146">Chitin degradation</keyword>
<keyword evidence="8" id="KW-1185">Reference proteome</keyword>
<feature type="signal peptide" evidence="5">
    <location>
        <begin position="1"/>
        <end position="28"/>
    </location>
</feature>
<dbReference type="PANTHER" id="PTHR11177:SF317">
    <property type="entry name" value="CHITINASE 12-RELATED"/>
    <property type="match status" value="1"/>
</dbReference>
<evidence type="ECO:0000313" key="8">
    <source>
        <dbReference type="Proteomes" id="UP000241222"/>
    </source>
</evidence>
<dbReference type="InterPro" id="IPR017853">
    <property type="entry name" value="GH"/>
</dbReference>
<evidence type="ECO:0000256" key="4">
    <source>
        <dbReference type="ARBA" id="ARBA00023326"/>
    </source>
</evidence>
<reference evidence="7 8" key="1">
    <citation type="submission" date="2018-03" db="EMBL/GenBank/DDBJ databases">
        <title>Whole genome sequencing of Histamine producing bacteria.</title>
        <authorList>
            <person name="Butler K."/>
        </authorList>
    </citation>
    <scope>NUCLEOTIDE SEQUENCE [LARGE SCALE GENOMIC DNA]</scope>
    <source>
        <strain evidence="7 8">JCM 13586</strain>
    </source>
</reference>
<proteinExistence type="predicted"/>